<feature type="region of interest" description="Disordered" evidence="1">
    <location>
        <begin position="161"/>
        <end position="200"/>
    </location>
</feature>
<gene>
    <name evidence="3" type="ORF">GCM10025876_11900</name>
</gene>
<dbReference type="Proteomes" id="UP001157125">
    <property type="component" value="Unassembled WGS sequence"/>
</dbReference>
<sequence length="200" mass="21891">MVVAGAGLLAHLIEDGDGWSSLFLFAVAFGAFWMIWTCFTAYGNVRGDDARLPTFLVGMAVLSVMVAAVPGIHEGHAQAFAIAYVVGRVAAARPWHGAAVVVDLPVIQAFTGVLPWIVSFWFEGDAKYLWWAAGLTIDLLRLLRAREDKLLEGAQERLDHVAERRREQARRPRGARATRRRRGARDVGAGPAQATQDRAT</sequence>
<feature type="compositionally biased region" description="Basic residues" evidence="1">
    <location>
        <begin position="171"/>
        <end position="183"/>
    </location>
</feature>
<feature type="transmembrane region" description="Helical" evidence="2">
    <location>
        <begin position="98"/>
        <end position="122"/>
    </location>
</feature>
<reference evidence="4" key="1">
    <citation type="journal article" date="2019" name="Int. J. Syst. Evol. Microbiol.">
        <title>The Global Catalogue of Microorganisms (GCM) 10K type strain sequencing project: providing services to taxonomists for standard genome sequencing and annotation.</title>
        <authorList>
            <consortium name="The Broad Institute Genomics Platform"/>
            <consortium name="The Broad Institute Genome Sequencing Center for Infectious Disease"/>
            <person name="Wu L."/>
            <person name="Ma J."/>
        </authorList>
    </citation>
    <scope>NUCLEOTIDE SEQUENCE [LARGE SCALE GENOMIC DNA]</scope>
    <source>
        <strain evidence="4">NBRC 112299</strain>
    </source>
</reference>
<accession>A0ABQ6IC21</accession>
<keyword evidence="2" id="KW-0812">Transmembrane</keyword>
<keyword evidence="2" id="KW-1133">Transmembrane helix</keyword>
<dbReference type="EMBL" id="BSUN01000001">
    <property type="protein sequence ID" value="GMA34986.1"/>
    <property type="molecule type" value="Genomic_DNA"/>
</dbReference>
<keyword evidence="4" id="KW-1185">Reference proteome</keyword>
<evidence type="ECO:0000256" key="1">
    <source>
        <dbReference type="SAM" id="MobiDB-lite"/>
    </source>
</evidence>
<feature type="compositionally biased region" description="Basic and acidic residues" evidence="1">
    <location>
        <begin position="161"/>
        <end position="170"/>
    </location>
</feature>
<keyword evidence="2" id="KW-0472">Membrane</keyword>
<proteinExistence type="predicted"/>
<dbReference type="InterPro" id="IPR010640">
    <property type="entry name" value="Low_temperature_requirement_A"/>
</dbReference>
<feature type="transmembrane region" description="Helical" evidence="2">
    <location>
        <begin position="22"/>
        <end position="45"/>
    </location>
</feature>
<evidence type="ECO:0000313" key="3">
    <source>
        <dbReference type="EMBL" id="GMA34986.1"/>
    </source>
</evidence>
<dbReference type="Pfam" id="PF06772">
    <property type="entry name" value="LtrA"/>
    <property type="match status" value="1"/>
</dbReference>
<organism evidence="3 4">
    <name type="scientific">Demequina litorisediminis</name>
    <dbReference type="NCBI Taxonomy" id="1849022"/>
    <lineage>
        <taxon>Bacteria</taxon>
        <taxon>Bacillati</taxon>
        <taxon>Actinomycetota</taxon>
        <taxon>Actinomycetes</taxon>
        <taxon>Micrococcales</taxon>
        <taxon>Demequinaceae</taxon>
        <taxon>Demequina</taxon>
    </lineage>
</organism>
<feature type="transmembrane region" description="Helical" evidence="2">
    <location>
        <begin position="52"/>
        <end position="69"/>
    </location>
</feature>
<protein>
    <submittedName>
        <fullName evidence="3">Uncharacterized protein</fullName>
    </submittedName>
</protein>
<evidence type="ECO:0000256" key="2">
    <source>
        <dbReference type="SAM" id="Phobius"/>
    </source>
</evidence>
<evidence type="ECO:0000313" key="4">
    <source>
        <dbReference type="Proteomes" id="UP001157125"/>
    </source>
</evidence>
<comment type="caution">
    <text evidence="3">The sequence shown here is derived from an EMBL/GenBank/DDBJ whole genome shotgun (WGS) entry which is preliminary data.</text>
</comment>
<name>A0ABQ6IC21_9MICO</name>